<feature type="region of interest" description="Disordered" evidence="1">
    <location>
        <begin position="1"/>
        <end position="143"/>
    </location>
</feature>
<evidence type="ECO:0000256" key="1">
    <source>
        <dbReference type="SAM" id="MobiDB-lite"/>
    </source>
</evidence>
<protein>
    <recommendedName>
        <fullName evidence="2">DUF4185 domain-containing protein</fullName>
    </recommendedName>
</protein>
<proteinExistence type="predicted"/>
<name>A0A1X0DP95_9MYCO</name>
<feature type="domain" description="DUF4185" evidence="2">
    <location>
        <begin position="416"/>
        <end position="715"/>
    </location>
</feature>
<keyword evidence="4" id="KW-1185">Reference proteome</keyword>
<feature type="compositionally biased region" description="Basic and acidic residues" evidence="1">
    <location>
        <begin position="93"/>
        <end position="102"/>
    </location>
</feature>
<comment type="caution">
    <text evidence="3">The sequence shown here is derived from an EMBL/GenBank/DDBJ whole genome shotgun (WGS) entry which is preliminary data.</text>
</comment>
<evidence type="ECO:0000313" key="3">
    <source>
        <dbReference type="EMBL" id="ORA74147.1"/>
    </source>
</evidence>
<sequence length="866" mass="90122">MVLGVGAAISGVTGIAQADNPKHNDRNSSASSDNRPGNSRAERRAARAAGSGQDKGADAGGNQESGQARASHTPKTKTTPSAAGDTDSTSPDPRPRLGERLRTITGSLTGSAPSTGAPKTTTRTVEESAPAAQPETRAPRPKVRDPFAGVQEAVANIPAVVAKTPAQLVDRSASGLGATPITRPDAADVPTRSNNRRSITDVAARLGAAATPAVTMATGRAADVPALSRAALAKAENTVDSQGSPFRGLSVFGEKQLSDTPAPVQAFVANASGTLANTSLPSVDVPGVKPGAAATLVSSLLVATGLSPLAGGGPGTPTQSPFAWALAAWTRKEADKDLEIDGVEVKSAKDGESVGTGAAPITASSNTAMRTMAVAQNQDSTPQVGETVTGPGQSKAPVLSGDMSSKQVGWTTGPNTNTMQNWYVGGTDLGITWVGGTDKNGNPVVYSIFGDTYNTGGAPNEGNGWRDNVLLRSNDLDLTNGIQYNDAVISPGGDYTKNAWWNPSRWKVTDNPDGNRAGATQIIPDTEIDRIDKTQGNNVKTFTLIPTAGLGGKAVIDETGQQAIDEDGNPVFRQYATVMSIKQWGQAGSWTTNWSAVAHSDDGGKTWTIDDSSVRPSTGGNANFQQNAMTYGKPGDPNSYVDGDTAGERYVYVYGTPSGRQGNAYLARVPENSIGDLDSYQYYAGDNKDGTGNWVVGKPDQAVAVITANGTNTSVFPETGIIGTILKPFVGLLKLVYPSGFKPGGIFSSSNGNGNVSEMSVQYNEYLGKYVVMYTDGGNNVVMRVSDTPEGAWSNAVVVQGNDGYLPNTSMYAPMIHPLSGTGQLAGGKQYLYYNLSQWNNTGNGSNDYNPRMMQTDLSKLKISYA</sequence>
<feature type="compositionally biased region" description="Polar residues" evidence="1">
    <location>
        <begin position="380"/>
        <end position="392"/>
    </location>
</feature>
<feature type="domain" description="DUF4185" evidence="2">
    <location>
        <begin position="753"/>
        <end position="854"/>
    </location>
</feature>
<dbReference type="EMBL" id="MVHS01000001">
    <property type="protein sequence ID" value="ORA74147.1"/>
    <property type="molecule type" value="Genomic_DNA"/>
</dbReference>
<feature type="compositionally biased region" description="Polar residues" evidence="1">
    <location>
        <begin position="104"/>
        <end position="123"/>
    </location>
</feature>
<dbReference type="STRING" id="444597.BST26_00800"/>
<evidence type="ECO:0000313" key="4">
    <source>
        <dbReference type="Proteomes" id="UP000192801"/>
    </source>
</evidence>
<accession>A0A1X0DP95</accession>
<feature type="compositionally biased region" description="Polar residues" evidence="1">
    <location>
        <begin position="76"/>
        <end position="91"/>
    </location>
</feature>
<dbReference type="Proteomes" id="UP000192801">
    <property type="component" value="Unassembled WGS sequence"/>
</dbReference>
<dbReference type="InterPro" id="IPR025442">
    <property type="entry name" value="DUF4185"/>
</dbReference>
<dbReference type="Pfam" id="PF13810">
    <property type="entry name" value="DUF4185"/>
    <property type="match status" value="2"/>
</dbReference>
<gene>
    <name evidence="3" type="ORF">BST26_00800</name>
</gene>
<reference evidence="3 4" key="1">
    <citation type="submission" date="2016-12" db="EMBL/GenBank/DDBJ databases">
        <title>The new phylogeny of genus Mycobacterium.</title>
        <authorList>
            <person name="Tortoli E."/>
            <person name="Trovato A."/>
            <person name="Cirillo D.M."/>
        </authorList>
    </citation>
    <scope>NUCLEOTIDE SEQUENCE [LARGE SCALE GENOMIC DNA]</scope>
    <source>
        <strain evidence="3 4">DSM 45130</strain>
    </source>
</reference>
<feature type="region of interest" description="Disordered" evidence="1">
    <location>
        <begin position="380"/>
        <end position="405"/>
    </location>
</feature>
<evidence type="ECO:0000259" key="2">
    <source>
        <dbReference type="Pfam" id="PF13810"/>
    </source>
</evidence>
<organism evidence="3 4">
    <name type="scientific">Mycolicibacterium insubricum</name>
    <dbReference type="NCBI Taxonomy" id="444597"/>
    <lineage>
        <taxon>Bacteria</taxon>
        <taxon>Bacillati</taxon>
        <taxon>Actinomycetota</taxon>
        <taxon>Actinomycetes</taxon>
        <taxon>Mycobacteriales</taxon>
        <taxon>Mycobacteriaceae</taxon>
        <taxon>Mycolicibacterium</taxon>
    </lineage>
</organism>
<dbReference type="AlphaFoldDB" id="A0A1X0DP95"/>